<evidence type="ECO:0000313" key="2">
    <source>
        <dbReference type="Proteomes" id="UP000006514"/>
    </source>
</evidence>
<sequence>MPRESRPNVTEQHLLGHHHFSYASTVPIQTSITEFKLWLSKLERDSVLEFTLQKTVKPKRRRDGGFIHGFEYRGKVHGAKPYDKKHSDRERKLPARGAANCATRIYVKTYRNTPIVLGRYDATHSHSIGHDNARLTRVTEDTRVRIAELLRSGATPEAVLNVVNGLSATSDEPILGAQPSVRDTFIEFKGYTTHTGTITGAEATTRISQRSQAAIDAETRHLHKQDDYENTLLFFKSKADEPPDDSGLSRDILLLIIQSDWQRERFKEMGHNFAGIDGTHNTTQ</sequence>
<keyword evidence="2" id="KW-1185">Reference proteome</keyword>
<accession>J0WN85</accession>
<dbReference type="AlphaFoldDB" id="J0WN85"/>
<organism evidence="1 2">
    <name type="scientific">Auricularia subglabra (strain TFB-10046 / SS5)</name>
    <name type="common">White-rot fungus</name>
    <name type="synonym">Auricularia delicata (strain TFB10046)</name>
    <dbReference type="NCBI Taxonomy" id="717982"/>
    <lineage>
        <taxon>Eukaryota</taxon>
        <taxon>Fungi</taxon>
        <taxon>Dikarya</taxon>
        <taxon>Basidiomycota</taxon>
        <taxon>Agaricomycotina</taxon>
        <taxon>Agaricomycetes</taxon>
        <taxon>Auriculariales</taxon>
        <taxon>Auriculariaceae</taxon>
        <taxon>Auricularia</taxon>
    </lineage>
</organism>
<evidence type="ECO:0000313" key="1">
    <source>
        <dbReference type="EMBL" id="EJD33305.1"/>
    </source>
</evidence>
<dbReference type="Proteomes" id="UP000006514">
    <property type="component" value="Unassembled WGS sequence"/>
</dbReference>
<evidence type="ECO:0008006" key="3">
    <source>
        <dbReference type="Google" id="ProtNLM"/>
    </source>
</evidence>
<name>J0WN85_AURST</name>
<reference evidence="2" key="1">
    <citation type="journal article" date="2012" name="Science">
        <title>The Paleozoic origin of enzymatic lignin decomposition reconstructed from 31 fungal genomes.</title>
        <authorList>
            <person name="Floudas D."/>
            <person name="Binder M."/>
            <person name="Riley R."/>
            <person name="Barry K."/>
            <person name="Blanchette R.A."/>
            <person name="Henrissat B."/>
            <person name="Martinez A.T."/>
            <person name="Otillar R."/>
            <person name="Spatafora J.W."/>
            <person name="Yadav J.S."/>
            <person name="Aerts A."/>
            <person name="Benoit I."/>
            <person name="Boyd A."/>
            <person name="Carlson A."/>
            <person name="Copeland A."/>
            <person name="Coutinho P.M."/>
            <person name="de Vries R.P."/>
            <person name="Ferreira P."/>
            <person name="Findley K."/>
            <person name="Foster B."/>
            <person name="Gaskell J."/>
            <person name="Glotzer D."/>
            <person name="Gorecki P."/>
            <person name="Heitman J."/>
            <person name="Hesse C."/>
            <person name="Hori C."/>
            <person name="Igarashi K."/>
            <person name="Jurgens J.A."/>
            <person name="Kallen N."/>
            <person name="Kersten P."/>
            <person name="Kohler A."/>
            <person name="Kuees U."/>
            <person name="Kumar T.K.A."/>
            <person name="Kuo A."/>
            <person name="LaButti K."/>
            <person name="Larrondo L.F."/>
            <person name="Lindquist E."/>
            <person name="Ling A."/>
            <person name="Lombard V."/>
            <person name="Lucas S."/>
            <person name="Lundell T."/>
            <person name="Martin R."/>
            <person name="McLaughlin D.J."/>
            <person name="Morgenstern I."/>
            <person name="Morin E."/>
            <person name="Murat C."/>
            <person name="Nagy L.G."/>
            <person name="Nolan M."/>
            <person name="Ohm R.A."/>
            <person name="Patyshakuliyeva A."/>
            <person name="Rokas A."/>
            <person name="Ruiz-Duenas F.J."/>
            <person name="Sabat G."/>
            <person name="Salamov A."/>
            <person name="Samejima M."/>
            <person name="Schmutz J."/>
            <person name="Slot J.C."/>
            <person name="St John F."/>
            <person name="Stenlid J."/>
            <person name="Sun H."/>
            <person name="Sun S."/>
            <person name="Syed K."/>
            <person name="Tsang A."/>
            <person name="Wiebenga A."/>
            <person name="Young D."/>
            <person name="Pisabarro A."/>
            <person name="Eastwood D.C."/>
            <person name="Martin F."/>
            <person name="Cullen D."/>
            <person name="Grigoriev I.V."/>
            <person name="Hibbett D.S."/>
        </authorList>
    </citation>
    <scope>NUCLEOTIDE SEQUENCE [LARGE SCALE GENOMIC DNA]</scope>
    <source>
        <strain evidence="2">TFB10046</strain>
    </source>
</reference>
<protein>
    <recommendedName>
        <fullName evidence="3">FAR1 domain-containing protein</fullName>
    </recommendedName>
</protein>
<dbReference type="KEGG" id="adl:AURDEDRAFT_131761"/>
<proteinExistence type="predicted"/>
<gene>
    <name evidence="1" type="ORF">AURDEDRAFT_131761</name>
</gene>
<dbReference type="OrthoDB" id="1886636at2759"/>
<dbReference type="InParanoid" id="J0WN85"/>
<dbReference type="EMBL" id="JH688310">
    <property type="protein sequence ID" value="EJD33305.1"/>
    <property type="molecule type" value="Genomic_DNA"/>
</dbReference>